<feature type="domain" description="Fimbrial-type adhesion" evidence="1">
    <location>
        <begin position="18"/>
        <end position="163"/>
    </location>
</feature>
<dbReference type="InterPro" id="IPR050263">
    <property type="entry name" value="Bact_Fimbrial_Adh_Pro"/>
</dbReference>
<dbReference type="InterPro" id="IPR036937">
    <property type="entry name" value="Adhesion_dom_fimbrial_sf"/>
</dbReference>
<dbReference type="Pfam" id="PF00419">
    <property type="entry name" value="Fimbrial"/>
    <property type="match status" value="1"/>
</dbReference>
<dbReference type="GO" id="GO:0043709">
    <property type="term" value="P:cell adhesion involved in single-species biofilm formation"/>
    <property type="evidence" value="ECO:0007669"/>
    <property type="project" value="TreeGrafter"/>
</dbReference>
<evidence type="ECO:0000259" key="1">
    <source>
        <dbReference type="Pfam" id="PF00419"/>
    </source>
</evidence>
<dbReference type="SUPFAM" id="SSF49401">
    <property type="entry name" value="Bacterial adhesins"/>
    <property type="match status" value="1"/>
</dbReference>
<evidence type="ECO:0000313" key="2">
    <source>
        <dbReference type="EMBL" id="WGL58438.1"/>
    </source>
</evidence>
<proteinExistence type="predicted"/>
<organism evidence="2 3">
    <name type="scientific">Kluyvera intermedia</name>
    <name type="common">Enterobacter intermedius</name>
    <dbReference type="NCBI Taxonomy" id="61648"/>
    <lineage>
        <taxon>Bacteria</taxon>
        <taxon>Pseudomonadati</taxon>
        <taxon>Pseudomonadota</taxon>
        <taxon>Gammaproteobacteria</taxon>
        <taxon>Enterobacterales</taxon>
        <taxon>Enterobacteriaceae</taxon>
        <taxon>Kluyvera</taxon>
    </lineage>
</organism>
<dbReference type="PANTHER" id="PTHR33420:SF25">
    <property type="entry name" value="PROTEIN FIMF"/>
    <property type="match status" value="1"/>
</dbReference>
<dbReference type="Proteomes" id="UP001177527">
    <property type="component" value="Chromosome"/>
</dbReference>
<dbReference type="NCBIfam" id="NF011738">
    <property type="entry name" value="PRK15191.1"/>
    <property type="match status" value="1"/>
</dbReference>
<dbReference type="InterPro" id="IPR008966">
    <property type="entry name" value="Adhesion_dom_sf"/>
</dbReference>
<dbReference type="InterPro" id="IPR000259">
    <property type="entry name" value="Adhesion_dom_fimbrial"/>
</dbReference>
<protein>
    <submittedName>
        <fullName evidence="2">Fimbrial protein BcfF</fullName>
    </submittedName>
</protein>
<gene>
    <name evidence="2" type="ORF">QBD33_18760</name>
</gene>
<accession>A0AA95G6Y5</accession>
<reference evidence="2" key="1">
    <citation type="submission" date="2023-04" db="EMBL/GenBank/DDBJ databases">
        <title>APH(3)-Id, a novel chromosomal aminoglycoside phosphotransferase, identified from an environmental isolate of Kluyvera intermedia DW18.</title>
        <authorList>
            <person name="Sha Y."/>
        </authorList>
    </citation>
    <scope>NUCLEOTIDE SEQUENCE</scope>
    <source>
        <strain evidence="2">DW18</strain>
    </source>
</reference>
<dbReference type="AlphaFoldDB" id="A0AA95G6Y5"/>
<dbReference type="GO" id="GO:0009289">
    <property type="term" value="C:pilus"/>
    <property type="evidence" value="ECO:0007669"/>
    <property type="project" value="InterPro"/>
</dbReference>
<dbReference type="PANTHER" id="PTHR33420">
    <property type="entry name" value="FIMBRIAL SUBUNIT ELFA-RELATED"/>
    <property type="match status" value="1"/>
</dbReference>
<dbReference type="Gene3D" id="2.60.40.1090">
    <property type="entry name" value="Fimbrial-type adhesion domain"/>
    <property type="match status" value="1"/>
</dbReference>
<evidence type="ECO:0000313" key="3">
    <source>
        <dbReference type="Proteomes" id="UP001177527"/>
    </source>
</evidence>
<name>A0AA95G6Y5_KLUIN</name>
<dbReference type="EMBL" id="CP123488">
    <property type="protein sequence ID" value="WGL58438.1"/>
    <property type="molecule type" value="Genomic_DNA"/>
</dbReference>
<sequence>MVGSGLLSAASAHDGRVYVSGTITDNTCTLSPNSENIDVEMGAVSNRQFAHAGDGANWQPFSIDLQNCGSTASGVTLSFSGTANSHNPNLLALTPGDGDATGVAIGFYDKDKAAIPLGDESASQAISSGQASVHLQFYARYIADGGVVGPGIANASATFVLAYE</sequence>